<dbReference type="GO" id="GO:0005737">
    <property type="term" value="C:cytoplasm"/>
    <property type="evidence" value="ECO:0007669"/>
    <property type="project" value="TreeGrafter"/>
</dbReference>
<evidence type="ECO:0000256" key="7">
    <source>
        <dbReference type="RuleBase" id="RU000382"/>
    </source>
</evidence>
<reference evidence="8 9" key="1">
    <citation type="submission" date="2019-03" db="EMBL/GenBank/DDBJ databases">
        <title>Genomic Encyclopedia of Type Strains, Phase III (KMG-III): the genomes of soil and plant-associated and newly described type strains.</title>
        <authorList>
            <person name="Whitman W."/>
        </authorList>
    </citation>
    <scope>NUCLEOTIDE SEQUENCE [LARGE SCALE GENOMIC DNA]</scope>
    <source>
        <strain evidence="8 9">CGMCC 1.7660</strain>
    </source>
</reference>
<dbReference type="SUPFAM" id="SSF53383">
    <property type="entry name" value="PLP-dependent transferases"/>
    <property type="match status" value="1"/>
</dbReference>
<dbReference type="InterPro" id="IPR015422">
    <property type="entry name" value="PyrdxlP-dep_Trfase_small"/>
</dbReference>
<comment type="cofactor">
    <cofactor evidence="1 6 7">
        <name>pyridoxal 5'-phosphate</name>
        <dbReference type="ChEBI" id="CHEBI:597326"/>
    </cofactor>
</comment>
<evidence type="ECO:0000256" key="6">
    <source>
        <dbReference type="PIRSR" id="PIRSR602129-50"/>
    </source>
</evidence>
<keyword evidence="5 7" id="KW-0456">Lyase</keyword>
<dbReference type="RefSeq" id="WP_133613350.1">
    <property type="nucleotide sequence ID" value="NZ_SNYW01000008.1"/>
</dbReference>
<dbReference type="InterPro" id="IPR015424">
    <property type="entry name" value="PyrdxlP-dep_Trfase"/>
</dbReference>
<evidence type="ECO:0000256" key="2">
    <source>
        <dbReference type="ARBA" id="ARBA00009533"/>
    </source>
</evidence>
<dbReference type="OrthoDB" id="9803665at2"/>
<dbReference type="PANTHER" id="PTHR45677">
    <property type="entry name" value="GLUTAMATE DECARBOXYLASE-RELATED"/>
    <property type="match status" value="1"/>
</dbReference>
<dbReference type="PANTHER" id="PTHR45677:SF8">
    <property type="entry name" value="CYSTEINE SULFINIC ACID DECARBOXYLASE"/>
    <property type="match status" value="1"/>
</dbReference>
<dbReference type="Gene3D" id="3.90.1150.10">
    <property type="entry name" value="Aspartate Aminotransferase, domain 1"/>
    <property type="match status" value="1"/>
</dbReference>
<comment type="caution">
    <text evidence="8">The sequence shown here is derived from an EMBL/GenBank/DDBJ whole genome shotgun (WGS) entry which is preliminary data.</text>
</comment>
<dbReference type="GO" id="GO:0030170">
    <property type="term" value="F:pyridoxal phosphate binding"/>
    <property type="evidence" value="ECO:0007669"/>
    <property type="project" value="InterPro"/>
</dbReference>
<evidence type="ECO:0000313" key="9">
    <source>
        <dbReference type="Proteomes" id="UP000295783"/>
    </source>
</evidence>
<feature type="modified residue" description="N6-(pyridoxal phosphate)lysine" evidence="6">
    <location>
        <position position="300"/>
    </location>
</feature>
<evidence type="ECO:0000256" key="1">
    <source>
        <dbReference type="ARBA" id="ARBA00001933"/>
    </source>
</evidence>
<dbReference type="GO" id="GO:0019752">
    <property type="term" value="P:carboxylic acid metabolic process"/>
    <property type="evidence" value="ECO:0007669"/>
    <property type="project" value="InterPro"/>
</dbReference>
<dbReference type="Pfam" id="PF00282">
    <property type="entry name" value="Pyridoxal_deC"/>
    <property type="match status" value="1"/>
</dbReference>
<gene>
    <name evidence="8" type="ORF">A8950_1852</name>
</gene>
<keyword evidence="4 6" id="KW-0663">Pyridoxal phosphate</keyword>
<keyword evidence="9" id="KW-1185">Reference proteome</keyword>
<proteinExistence type="inferred from homology"/>
<dbReference type="Proteomes" id="UP000295783">
    <property type="component" value="Unassembled WGS sequence"/>
</dbReference>
<dbReference type="InterPro" id="IPR015421">
    <property type="entry name" value="PyrdxlP-dep_Trfase_major"/>
</dbReference>
<name>A0A4R6WM37_9PROT</name>
<organism evidence="8 9">
    <name type="scientific">Dongia mobilis</name>
    <dbReference type="NCBI Taxonomy" id="578943"/>
    <lineage>
        <taxon>Bacteria</taxon>
        <taxon>Pseudomonadati</taxon>
        <taxon>Pseudomonadota</taxon>
        <taxon>Alphaproteobacteria</taxon>
        <taxon>Rhodospirillales</taxon>
        <taxon>Dongiaceae</taxon>
        <taxon>Dongia</taxon>
    </lineage>
</organism>
<comment type="similarity">
    <text evidence="2 7">Belongs to the group II decarboxylase family.</text>
</comment>
<dbReference type="InterPro" id="IPR002129">
    <property type="entry name" value="PyrdxlP-dep_de-COase"/>
</dbReference>
<dbReference type="GO" id="GO:0016831">
    <property type="term" value="F:carboxy-lyase activity"/>
    <property type="evidence" value="ECO:0007669"/>
    <property type="project" value="UniProtKB-KW"/>
</dbReference>
<evidence type="ECO:0000313" key="8">
    <source>
        <dbReference type="EMBL" id="TDQ82032.1"/>
    </source>
</evidence>
<evidence type="ECO:0000256" key="5">
    <source>
        <dbReference type="ARBA" id="ARBA00023239"/>
    </source>
</evidence>
<dbReference type="AlphaFoldDB" id="A0A4R6WM37"/>
<dbReference type="EMBL" id="SNYW01000008">
    <property type="protein sequence ID" value="TDQ82032.1"/>
    <property type="molecule type" value="Genomic_DNA"/>
</dbReference>
<evidence type="ECO:0000256" key="4">
    <source>
        <dbReference type="ARBA" id="ARBA00022898"/>
    </source>
</evidence>
<accession>A0A4R6WM37</accession>
<dbReference type="Gene3D" id="3.40.640.10">
    <property type="entry name" value="Type I PLP-dependent aspartate aminotransferase-like (Major domain)"/>
    <property type="match status" value="1"/>
</dbReference>
<keyword evidence="3" id="KW-0210">Decarboxylase</keyword>
<protein>
    <submittedName>
        <fullName evidence="8">Aromatic-L-amino-acid decarboxylase/L-2,4-diaminobutyrate decarboxylase</fullName>
    </submittedName>
</protein>
<sequence>MSCPGQAGTRFPECAPAEMTSLLQEAAAAIVARIATPAAATVPGLDRGAIEALLPRAAPRRGGGAARLRTILLDEFLPTLRDYRHPLHLGHQRPAPGFASLYADLAAAAFNPSVTMFEGGPYAVAVEGRVLAWMKELAGYPADAVATLVNGGAESNLTALMVARDQAIAAGAAHGDLRILAGEHAHYSIARARHVLGLPAEALVAIPSRADLAMDVAALAATAAREQSGGHRIMAIVAAAGATANGAFDDLRAQRAIADRHGAWFHVDAAHGGAALLAPRLAPLVAGIEAADSLVIDPHKMFFVSAPCSVLLCRRRGAFAASLGIGLEHADYVIPDPQTSLMQSDGDEPLRWTLACTRFFAAFRLYAAIAAYGLDGLGVRVERCCAAAGDLAEILRGADDFELLADPAFNMVCFRHLPPGCADADAHNRRLRRQIAAGPEAYLTGCLARGAYWLRAQIMSPNTDRAALARLPEIIRRNAAELKGRKA</sequence>
<evidence type="ECO:0000256" key="3">
    <source>
        <dbReference type="ARBA" id="ARBA00022793"/>
    </source>
</evidence>